<comment type="caution">
    <text evidence="1">The sequence shown here is derived from an EMBL/GenBank/DDBJ whole genome shotgun (WGS) entry which is preliminary data.</text>
</comment>
<organism evidence="1 2">
    <name type="scientific">Ferranicluibacter rubi</name>
    <dbReference type="NCBI Taxonomy" id="2715133"/>
    <lineage>
        <taxon>Bacteria</taxon>
        <taxon>Pseudomonadati</taxon>
        <taxon>Pseudomonadota</taxon>
        <taxon>Alphaproteobacteria</taxon>
        <taxon>Hyphomicrobiales</taxon>
        <taxon>Rhizobiaceae</taxon>
        <taxon>Ferranicluibacter</taxon>
    </lineage>
</organism>
<evidence type="ECO:0000313" key="2">
    <source>
        <dbReference type="Proteomes" id="UP001155840"/>
    </source>
</evidence>
<dbReference type="EMBL" id="JAANCM010000007">
    <property type="protein sequence ID" value="NHT77137.1"/>
    <property type="molecule type" value="Genomic_DNA"/>
</dbReference>
<name>A0AA43ZHU9_9HYPH</name>
<protein>
    <submittedName>
        <fullName evidence="1">Uncharacterized protein</fullName>
    </submittedName>
</protein>
<dbReference type="Proteomes" id="UP001155840">
    <property type="component" value="Unassembled WGS sequence"/>
</dbReference>
<accession>A0AA43ZHU9</accession>
<evidence type="ECO:0000313" key="1">
    <source>
        <dbReference type="EMBL" id="NHT77137.1"/>
    </source>
</evidence>
<proteinExistence type="predicted"/>
<gene>
    <name evidence="1" type="ORF">G8E10_15585</name>
</gene>
<reference evidence="1" key="1">
    <citation type="submission" date="2020-03" db="EMBL/GenBank/DDBJ databases">
        <title>Ferranicluibacter endophyticum gen. nov., sp. nov., a new genus isolated from Rubus ulmifolius Schott. stem.</title>
        <authorList>
            <person name="Roca-Couso R."/>
            <person name="Flores-Felix J.D."/>
            <person name="Igual J.M."/>
            <person name="Rivas R."/>
        </authorList>
    </citation>
    <scope>NUCLEOTIDE SEQUENCE</scope>
    <source>
        <strain evidence="1">CRRU44</strain>
    </source>
</reference>
<sequence length="146" mass="16540">MLVRQDIEGFVAQDWTIFGGFFRRDGFCGLDAEGSLNPKDWWLRFPTVDSYRTAWLADAKRAAETAYAEDRRSALYRATTMRDVTVQGDTAIARKTFDDGIALHGGGVQKLNWQSVFFCARSEQSWMITGFMGFMAFDSVSEQSYA</sequence>
<keyword evidence="2" id="KW-1185">Reference proteome</keyword>
<dbReference type="AlphaFoldDB" id="A0AA43ZHU9"/>